<dbReference type="OrthoDB" id="9815357at2"/>
<dbReference type="Pfam" id="PF13505">
    <property type="entry name" value="OMP_b-brl"/>
    <property type="match status" value="1"/>
</dbReference>
<evidence type="ECO:0000313" key="4">
    <source>
        <dbReference type="Proteomes" id="UP000000692"/>
    </source>
</evidence>
<evidence type="ECO:0000256" key="1">
    <source>
        <dbReference type="ARBA" id="ARBA00022729"/>
    </source>
</evidence>
<name>F9YA07_KETVW</name>
<gene>
    <name evidence="3" type="ordered locus">KVU_1579</name>
</gene>
<dbReference type="InterPro" id="IPR027385">
    <property type="entry name" value="Beta-barrel_OMP"/>
</dbReference>
<organism evidence="3 4">
    <name type="scientific">Ketogulonicigenium vulgare (strain WSH-001)</name>
    <dbReference type="NCBI Taxonomy" id="759362"/>
    <lineage>
        <taxon>Bacteria</taxon>
        <taxon>Pseudomonadati</taxon>
        <taxon>Pseudomonadota</taxon>
        <taxon>Alphaproteobacteria</taxon>
        <taxon>Rhodobacterales</taxon>
        <taxon>Roseobacteraceae</taxon>
        <taxon>Ketogulonicigenium</taxon>
    </lineage>
</organism>
<dbReference type="AlphaFoldDB" id="F9YA07"/>
<sequence>MVYGFVGYTRSEVDYVTTGAINLDETVSLDGVTAGFGGEYAFNDSWALRGEYAYSGYGKEELIAPAGGRVTNASIELHTISVGVTYSF</sequence>
<reference evidence="3 4" key="1">
    <citation type="journal article" date="2011" name="J. Bacteriol.">
        <title>Complete genome sequence of the industrial strain Ketogulonicigenium vulgare WSH-001.</title>
        <authorList>
            <person name="Liu L."/>
            <person name="Li Y."/>
            <person name="Zhang J."/>
            <person name="Zhou Z."/>
            <person name="Liu J."/>
            <person name="Li X."/>
            <person name="Zhou J."/>
            <person name="Du G."/>
            <person name="Wang L."/>
            <person name="Chen J."/>
        </authorList>
    </citation>
    <scope>NUCLEOTIDE SEQUENCE [LARGE SCALE GENOMIC DNA]</scope>
    <source>
        <strain evidence="3 4">WSH-001</strain>
    </source>
</reference>
<proteinExistence type="predicted"/>
<dbReference type="HOGENOM" id="CLU_2464912_0_0_5"/>
<accession>F9YA07</accession>
<dbReference type="SUPFAM" id="SSF56925">
    <property type="entry name" value="OMPA-like"/>
    <property type="match status" value="1"/>
</dbReference>
<feature type="domain" description="Outer membrane protein beta-barrel" evidence="2">
    <location>
        <begin position="2"/>
        <end position="88"/>
    </location>
</feature>
<evidence type="ECO:0000313" key="3">
    <source>
        <dbReference type="EMBL" id="AEM41418.1"/>
    </source>
</evidence>
<protein>
    <submittedName>
        <fullName evidence="3">Outer membrane protein</fullName>
    </submittedName>
</protein>
<evidence type="ECO:0000259" key="2">
    <source>
        <dbReference type="Pfam" id="PF13505"/>
    </source>
</evidence>
<dbReference type="Gene3D" id="2.40.160.20">
    <property type="match status" value="1"/>
</dbReference>
<dbReference type="Proteomes" id="UP000000692">
    <property type="component" value="Chromosome"/>
</dbReference>
<keyword evidence="1" id="KW-0732">Signal</keyword>
<dbReference type="InterPro" id="IPR011250">
    <property type="entry name" value="OMP/PagP_B-barrel"/>
</dbReference>
<dbReference type="EMBL" id="CP002018">
    <property type="protein sequence ID" value="AEM41418.1"/>
    <property type="molecule type" value="Genomic_DNA"/>
</dbReference>
<dbReference type="eggNOG" id="COG3637">
    <property type="taxonomic scope" value="Bacteria"/>
</dbReference>
<dbReference type="KEGG" id="kvl:KVU_1579"/>
<keyword evidence="4" id="KW-1185">Reference proteome</keyword>